<evidence type="ECO:0000313" key="1">
    <source>
        <dbReference type="EMBL" id="KAI5072087.1"/>
    </source>
</evidence>
<evidence type="ECO:0000313" key="2">
    <source>
        <dbReference type="Proteomes" id="UP000886520"/>
    </source>
</evidence>
<proteinExistence type="predicted"/>
<name>A0A9D4UR94_ADICA</name>
<gene>
    <name evidence="1" type="ORF">GOP47_0012193</name>
</gene>
<comment type="caution">
    <text evidence="1">The sequence shown here is derived from an EMBL/GenBank/DDBJ whole genome shotgun (WGS) entry which is preliminary data.</text>
</comment>
<keyword evidence="2" id="KW-1185">Reference proteome</keyword>
<organism evidence="1 2">
    <name type="scientific">Adiantum capillus-veneris</name>
    <name type="common">Maidenhair fern</name>
    <dbReference type="NCBI Taxonomy" id="13818"/>
    <lineage>
        <taxon>Eukaryota</taxon>
        <taxon>Viridiplantae</taxon>
        <taxon>Streptophyta</taxon>
        <taxon>Embryophyta</taxon>
        <taxon>Tracheophyta</taxon>
        <taxon>Polypodiopsida</taxon>
        <taxon>Polypodiidae</taxon>
        <taxon>Polypodiales</taxon>
        <taxon>Pteridineae</taxon>
        <taxon>Pteridaceae</taxon>
        <taxon>Vittarioideae</taxon>
        <taxon>Adiantum</taxon>
    </lineage>
</organism>
<dbReference type="AlphaFoldDB" id="A0A9D4UR94"/>
<sequence>MMRKNHLRALPHKIKHQANSTTCCDQLEHVLTISKESSEVKIFNALAAGEVEGGAVMGMVDNKLTTLVRR</sequence>
<dbReference type="EMBL" id="JABFUD020000012">
    <property type="protein sequence ID" value="KAI5072087.1"/>
    <property type="molecule type" value="Genomic_DNA"/>
</dbReference>
<dbReference type="Proteomes" id="UP000886520">
    <property type="component" value="Chromosome 12"/>
</dbReference>
<reference evidence="1" key="1">
    <citation type="submission" date="2021-01" db="EMBL/GenBank/DDBJ databases">
        <title>Adiantum capillus-veneris genome.</title>
        <authorList>
            <person name="Fang Y."/>
            <person name="Liao Q."/>
        </authorList>
    </citation>
    <scope>NUCLEOTIDE SEQUENCE</scope>
    <source>
        <strain evidence="1">H3</strain>
        <tissue evidence="1">Leaf</tissue>
    </source>
</reference>
<protein>
    <submittedName>
        <fullName evidence="1">Uncharacterized protein</fullName>
    </submittedName>
</protein>
<accession>A0A9D4UR94</accession>